<keyword evidence="2" id="KW-0812">Transmembrane</keyword>
<feature type="transmembrane region" description="Helical" evidence="2">
    <location>
        <begin position="295"/>
        <end position="313"/>
    </location>
</feature>
<dbReference type="AlphaFoldDB" id="A0A2M7WRB6"/>
<dbReference type="Pfam" id="PF13432">
    <property type="entry name" value="TPR_16"/>
    <property type="match status" value="2"/>
</dbReference>
<proteinExistence type="predicted"/>
<dbReference type="InterPro" id="IPR011990">
    <property type="entry name" value="TPR-like_helical_dom_sf"/>
</dbReference>
<dbReference type="InterPro" id="IPR019734">
    <property type="entry name" value="TPR_rpt"/>
</dbReference>
<dbReference type="Gene3D" id="1.25.40.10">
    <property type="entry name" value="Tetratricopeptide repeat domain"/>
    <property type="match status" value="1"/>
</dbReference>
<dbReference type="PANTHER" id="PTHR12558:SF13">
    <property type="entry name" value="CELL DIVISION CYCLE PROTEIN 27 HOMOLOG"/>
    <property type="match status" value="1"/>
</dbReference>
<feature type="repeat" description="TPR" evidence="1">
    <location>
        <begin position="593"/>
        <end position="626"/>
    </location>
</feature>
<evidence type="ECO:0000313" key="3">
    <source>
        <dbReference type="EMBL" id="PJA32539.1"/>
    </source>
</evidence>
<dbReference type="SMART" id="SM00028">
    <property type="entry name" value="TPR"/>
    <property type="match status" value="4"/>
</dbReference>
<keyword evidence="2" id="KW-1133">Transmembrane helix</keyword>
<evidence type="ECO:0000256" key="2">
    <source>
        <dbReference type="SAM" id="Phobius"/>
    </source>
</evidence>
<feature type="transmembrane region" description="Helical" evidence="2">
    <location>
        <begin position="334"/>
        <end position="355"/>
    </location>
</feature>
<keyword evidence="2" id="KW-0472">Membrane</keyword>
<dbReference type="PROSITE" id="PS50005">
    <property type="entry name" value="TPR"/>
    <property type="match status" value="1"/>
</dbReference>
<evidence type="ECO:0000313" key="4">
    <source>
        <dbReference type="Proteomes" id="UP000230758"/>
    </source>
</evidence>
<keyword evidence="1" id="KW-0802">TPR repeat</keyword>
<name>A0A2M7WRB6_9BACT</name>
<feature type="transmembrane region" description="Helical" evidence="2">
    <location>
        <begin position="50"/>
        <end position="68"/>
    </location>
</feature>
<feature type="transmembrane region" description="Helical" evidence="2">
    <location>
        <begin position="26"/>
        <end position="43"/>
    </location>
</feature>
<evidence type="ECO:0000256" key="1">
    <source>
        <dbReference type="PROSITE-ProRule" id="PRU00339"/>
    </source>
</evidence>
<feature type="transmembrane region" description="Helical" evidence="2">
    <location>
        <begin position="74"/>
        <end position="91"/>
    </location>
</feature>
<reference evidence="4" key="1">
    <citation type="submission" date="2017-09" db="EMBL/GenBank/DDBJ databases">
        <title>Depth-based differentiation of microbial function through sediment-hosted aquifers and enrichment of novel symbionts in the deep terrestrial subsurface.</title>
        <authorList>
            <person name="Probst A.J."/>
            <person name="Ladd B."/>
            <person name="Jarett J.K."/>
            <person name="Geller-Mcgrath D.E."/>
            <person name="Sieber C.M.K."/>
            <person name="Emerson J.B."/>
            <person name="Anantharaman K."/>
            <person name="Thomas B.C."/>
            <person name="Malmstrom R."/>
            <person name="Stieglmeier M."/>
            <person name="Klingl A."/>
            <person name="Woyke T."/>
            <person name="Ryan C.M."/>
            <person name="Banfield J.F."/>
        </authorList>
    </citation>
    <scope>NUCLEOTIDE SEQUENCE [LARGE SCALE GENOMIC DNA]</scope>
</reference>
<feature type="transmembrane region" description="Helical" evidence="2">
    <location>
        <begin position="129"/>
        <end position="149"/>
    </location>
</feature>
<accession>A0A2M7WRB6</accession>
<dbReference type="Proteomes" id="UP000230758">
    <property type="component" value="Unassembled WGS sequence"/>
</dbReference>
<gene>
    <name evidence="3" type="ORF">CO185_02595</name>
</gene>
<dbReference type="EMBL" id="PFXF01000030">
    <property type="protein sequence ID" value="PJA32539.1"/>
    <property type="molecule type" value="Genomic_DNA"/>
</dbReference>
<dbReference type="PANTHER" id="PTHR12558">
    <property type="entry name" value="CELL DIVISION CYCLE 16,23,27"/>
    <property type="match status" value="1"/>
</dbReference>
<feature type="transmembrane region" description="Helical" evidence="2">
    <location>
        <begin position="236"/>
        <end position="259"/>
    </location>
</feature>
<feature type="transmembrane region" description="Helical" evidence="2">
    <location>
        <begin position="271"/>
        <end position="289"/>
    </location>
</feature>
<sequence>MISGGAPVWGIFNGITANTIGRWTDLASTLGLLSLLSVLIIGIAPAKKSLRVFAFVMFVVSTALFAIINFSTAFIFTLITAILLFVYFMTVEKRFSATPAVATDTLYTPDPSMPAVPASPQGSTLSAGFIFKPTFLLSILGLISIIFLINPTISSTSGTLGDVVTGKFNVSNTEVRPSFSATLSISKAALSEEILLGSGPNTFSRDWLVHKPADINTTPFWGEAFPFGVGFVPTQVASTGVLGTVSWLIFFVFLVLLVIKVLANLPESRTMRFTLVSSLSALIYLWTASFLYTPSLTLLTLAFVFSGLFLAATRQAGIIGSRSIRLTRDTTTNIISVVLIIVVGLGAIFLGFVAVEKATSAFYFEKAIQLSNQTGASLDDIESALTKATQFSPADVHYSALSRVYFAKAQTIAASTEGTPEENLAIFQDAISKSISSAREAINLNSGSYTNWIALGSIYSYLVPAPLSVAGAYENATIAYGEAKSKNPLNPEVALFVARLEFNNGDVDAARSAIRESLALKEDYADAHLTLAQLEIQAGNLKEAIVSAEQVARLIPGNPSIYFELGLLKYSDKDYLGAGEALALALTVAPDYANAQYYMGLTLAQIGRLDDALKQFEVLALSNPDSVEVQQIIKDLKAGSDSFLDSLAQ</sequence>
<organism evidence="3 4">
    <name type="scientific">Candidatus Zambryskibacteria bacterium CG_4_9_14_3_um_filter_42_15</name>
    <dbReference type="NCBI Taxonomy" id="1975112"/>
    <lineage>
        <taxon>Bacteria</taxon>
        <taxon>Candidatus Zambryskiibacteriota</taxon>
    </lineage>
</organism>
<protein>
    <submittedName>
        <fullName evidence="3">Uncharacterized protein</fullName>
    </submittedName>
</protein>
<comment type="caution">
    <text evidence="3">The sequence shown here is derived from an EMBL/GenBank/DDBJ whole genome shotgun (WGS) entry which is preliminary data.</text>
</comment>
<dbReference type="SUPFAM" id="SSF48452">
    <property type="entry name" value="TPR-like"/>
    <property type="match status" value="1"/>
</dbReference>